<dbReference type="GO" id="GO:0004519">
    <property type="term" value="F:endonuclease activity"/>
    <property type="evidence" value="ECO:0007669"/>
    <property type="project" value="InterPro"/>
</dbReference>
<evidence type="ECO:0000313" key="2">
    <source>
        <dbReference type="EMBL" id="KKK50685.1"/>
    </source>
</evidence>
<gene>
    <name evidence="2" type="ORF">LCGC14_3122550</name>
</gene>
<organism evidence="2">
    <name type="scientific">marine sediment metagenome</name>
    <dbReference type="NCBI Taxonomy" id="412755"/>
    <lineage>
        <taxon>unclassified sequences</taxon>
        <taxon>metagenomes</taxon>
        <taxon>ecological metagenomes</taxon>
    </lineage>
</organism>
<dbReference type="GO" id="GO:0003676">
    <property type="term" value="F:nucleic acid binding"/>
    <property type="evidence" value="ECO:0007669"/>
    <property type="project" value="InterPro"/>
</dbReference>
<reference evidence="2" key="1">
    <citation type="journal article" date="2015" name="Nature">
        <title>Complex archaea that bridge the gap between prokaryotes and eukaryotes.</title>
        <authorList>
            <person name="Spang A."/>
            <person name="Saw J.H."/>
            <person name="Jorgensen S.L."/>
            <person name="Zaremba-Niedzwiedzka K."/>
            <person name="Martijn J."/>
            <person name="Lind A.E."/>
            <person name="van Eijk R."/>
            <person name="Schleper C."/>
            <person name="Guy L."/>
            <person name="Ettema T.J."/>
        </authorList>
    </citation>
    <scope>NUCLEOTIDE SEQUENCE</scope>
</reference>
<sequence length="216" mass="26032">MTKYMKTYYPNHIDKWRNIGQSQKKKDYIKLYRQRNKEHFKQVALLWKKNNLERCKKLAKVRYRSKREELLNQNKEWKNKNKNRVVEYRKQYANTTKGKEIIKKGVRKRRAIKHCIIEDYTQEEWLQKVKDTFGVCPSCSTFIGIDKLTLDHIYPISKAYKDYLRMGIKRVYTIDDIQPLCNRCNPSKYNKIVSCDSFIQEALFKPDVANTEQLCS</sequence>
<feature type="domain" description="HNH" evidence="1">
    <location>
        <begin position="136"/>
        <end position="190"/>
    </location>
</feature>
<accession>A0A0F8WQR2</accession>
<dbReference type="CDD" id="cd00085">
    <property type="entry name" value="HNHc"/>
    <property type="match status" value="1"/>
</dbReference>
<dbReference type="AlphaFoldDB" id="A0A0F8WQR2"/>
<dbReference type="EMBL" id="LAZR01067893">
    <property type="protein sequence ID" value="KKK50685.1"/>
    <property type="molecule type" value="Genomic_DNA"/>
</dbReference>
<dbReference type="InterPro" id="IPR003615">
    <property type="entry name" value="HNH_nuc"/>
</dbReference>
<comment type="caution">
    <text evidence="2">The sequence shown here is derived from an EMBL/GenBank/DDBJ whole genome shotgun (WGS) entry which is preliminary data.</text>
</comment>
<proteinExistence type="predicted"/>
<dbReference type="Gene3D" id="1.10.30.50">
    <property type="match status" value="1"/>
</dbReference>
<dbReference type="InterPro" id="IPR002711">
    <property type="entry name" value="HNH"/>
</dbReference>
<protein>
    <recommendedName>
        <fullName evidence="1">HNH domain-containing protein</fullName>
    </recommendedName>
</protein>
<name>A0A0F8WQR2_9ZZZZ</name>
<evidence type="ECO:0000259" key="1">
    <source>
        <dbReference type="Pfam" id="PF01844"/>
    </source>
</evidence>
<dbReference type="GO" id="GO:0008270">
    <property type="term" value="F:zinc ion binding"/>
    <property type="evidence" value="ECO:0007669"/>
    <property type="project" value="InterPro"/>
</dbReference>
<dbReference type="Pfam" id="PF01844">
    <property type="entry name" value="HNH"/>
    <property type="match status" value="1"/>
</dbReference>